<feature type="transmembrane region" description="Helical" evidence="6">
    <location>
        <begin position="280"/>
        <end position="299"/>
    </location>
</feature>
<dbReference type="InterPro" id="IPR001851">
    <property type="entry name" value="ABC_transp_permease"/>
</dbReference>
<sequence length="316" mass="33385">MVPSRRRRLTANAALIVLVLMVPLVFRTKPSVIGYLNIAMLYALATQGLNLLMGFGGLVSLGHAAFMAIGGYTAAVLVMSYHVNMFLAVVAGVAGAGLFGLVIGFPSLRLSGFYLAVATMALGSSVADVIKRLAITGGDYGLSNIPSLRLGPWTLASDASRYYFFVVVLTLVFLAVRNFLNSRSGRAVRAVRDSEMTAAAMGINVAAYKLITFIFAACIAGLSGALYAFTISYLHPTNFGLTFSIGLLSMSIIGGLGTIIGPILGALFWVMLPLIIGAKLTYLATVIFGLSIIGSVVFLPKGLSELVTRVQTRLKL</sequence>
<evidence type="ECO:0000256" key="6">
    <source>
        <dbReference type="SAM" id="Phobius"/>
    </source>
</evidence>
<feature type="transmembrane region" description="Helical" evidence="6">
    <location>
        <begin position="59"/>
        <end position="79"/>
    </location>
</feature>
<protein>
    <submittedName>
        <fullName evidence="7">Branched-chain amino acid ABC transporter permease</fullName>
    </submittedName>
</protein>
<keyword evidence="5 6" id="KW-0472">Membrane</keyword>
<dbReference type="EMBL" id="QXIS01000012">
    <property type="protein sequence ID" value="RIE06429.1"/>
    <property type="molecule type" value="Genomic_DNA"/>
</dbReference>
<name>A0A398CYU5_9BACT</name>
<feature type="transmembrane region" description="Helical" evidence="6">
    <location>
        <begin position="32"/>
        <end position="52"/>
    </location>
</feature>
<gene>
    <name evidence="7" type="ORF">SMC7_02145</name>
</gene>
<dbReference type="Pfam" id="PF02653">
    <property type="entry name" value="BPD_transp_2"/>
    <property type="match status" value="1"/>
</dbReference>
<dbReference type="PANTHER" id="PTHR30482:SF10">
    <property type="entry name" value="HIGH-AFFINITY BRANCHED-CHAIN AMINO ACID TRANSPORT PROTEIN BRAE"/>
    <property type="match status" value="1"/>
</dbReference>
<keyword evidence="3 6" id="KW-0812">Transmembrane</keyword>
<reference evidence="7 8" key="1">
    <citation type="submission" date="2018-09" db="EMBL/GenBank/DDBJ databases">
        <title>Discovery and Ecogenomic Context for Candidatus Cryosericales, a Global Caldiserica Order Active in Thawing Permafrost.</title>
        <authorList>
            <person name="Martinez M.A."/>
            <person name="Woodcroft B.J."/>
            <person name="Ignacio Espinoza J.C."/>
            <person name="Zayed A."/>
            <person name="Singleton C.M."/>
            <person name="Boyd J."/>
            <person name="Li Y.-F."/>
            <person name="Purvine S."/>
            <person name="Maughan H."/>
            <person name="Hodgkins S.B."/>
            <person name="Anderson D."/>
            <person name="Sederholm M."/>
            <person name="Temperton B."/>
            <person name="Saleska S.R."/>
            <person name="Tyson G.W."/>
            <person name="Rich V.I."/>
        </authorList>
    </citation>
    <scope>NUCLEOTIDE SEQUENCE [LARGE SCALE GENOMIC DNA]</scope>
    <source>
        <strain evidence="7 8">SMC7</strain>
    </source>
</reference>
<feature type="transmembrane region" description="Helical" evidence="6">
    <location>
        <begin position="162"/>
        <end position="180"/>
    </location>
</feature>
<dbReference type="GO" id="GO:0015658">
    <property type="term" value="F:branched-chain amino acid transmembrane transporter activity"/>
    <property type="evidence" value="ECO:0007669"/>
    <property type="project" value="InterPro"/>
</dbReference>
<dbReference type="AlphaFoldDB" id="A0A398CYU5"/>
<dbReference type="Proteomes" id="UP000266328">
    <property type="component" value="Unassembled WGS sequence"/>
</dbReference>
<dbReference type="CDD" id="cd06581">
    <property type="entry name" value="TM_PBP1_LivM_like"/>
    <property type="match status" value="1"/>
</dbReference>
<keyword evidence="2" id="KW-1003">Cell membrane</keyword>
<feature type="transmembrane region" description="Helical" evidence="6">
    <location>
        <begin position="201"/>
        <end position="229"/>
    </location>
</feature>
<evidence type="ECO:0000256" key="5">
    <source>
        <dbReference type="ARBA" id="ARBA00023136"/>
    </source>
</evidence>
<dbReference type="RefSeq" id="WP_119088737.1">
    <property type="nucleotide sequence ID" value="NZ_QXIS01000012.1"/>
</dbReference>
<dbReference type="PANTHER" id="PTHR30482">
    <property type="entry name" value="HIGH-AFFINITY BRANCHED-CHAIN AMINO ACID TRANSPORT SYSTEM PERMEASE"/>
    <property type="match status" value="1"/>
</dbReference>
<organism evidence="7 8">
    <name type="scientific">Candidatus Cryosericum terrychapinii</name>
    <dbReference type="NCBI Taxonomy" id="2290919"/>
    <lineage>
        <taxon>Bacteria</taxon>
        <taxon>Pseudomonadati</taxon>
        <taxon>Caldisericota/Cryosericota group</taxon>
        <taxon>Candidatus Cryosericota</taxon>
        <taxon>Candidatus Cryosericia</taxon>
        <taxon>Candidatus Cryosericales</taxon>
        <taxon>Candidatus Cryosericaceae</taxon>
        <taxon>Candidatus Cryosericum</taxon>
    </lineage>
</organism>
<feature type="transmembrane region" description="Helical" evidence="6">
    <location>
        <begin position="241"/>
        <end position="268"/>
    </location>
</feature>
<keyword evidence="4 6" id="KW-1133">Transmembrane helix</keyword>
<keyword evidence="8" id="KW-1185">Reference proteome</keyword>
<evidence type="ECO:0000256" key="1">
    <source>
        <dbReference type="ARBA" id="ARBA00004651"/>
    </source>
</evidence>
<comment type="caution">
    <text evidence="7">The sequence shown here is derived from an EMBL/GenBank/DDBJ whole genome shotgun (WGS) entry which is preliminary data.</text>
</comment>
<dbReference type="InterPro" id="IPR043428">
    <property type="entry name" value="LivM-like"/>
</dbReference>
<proteinExistence type="predicted"/>
<evidence type="ECO:0000313" key="7">
    <source>
        <dbReference type="EMBL" id="RIE06429.1"/>
    </source>
</evidence>
<evidence type="ECO:0000313" key="8">
    <source>
        <dbReference type="Proteomes" id="UP000266328"/>
    </source>
</evidence>
<evidence type="ECO:0000256" key="3">
    <source>
        <dbReference type="ARBA" id="ARBA00022692"/>
    </source>
</evidence>
<dbReference type="GO" id="GO:0005886">
    <property type="term" value="C:plasma membrane"/>
    <property type="evidence" value="ECO:0007669"/>
    <property type="project" value="UniProtKB-SubCell"/>
</dbReference>
<evidence type="ECO:0000256" key="2">
    <source>
        <dbReference type="ARBA" id="ARBA00022475"/>
    </source>
</evidence>
<feature type="transmembrane region" description="Helical" evidence="6">
    <location>
        <begin position="9"/>
        <end position="26"/>
    </location>
</feature>
<dbReference type="OrthoDB" id="9780757at2"/>
<feature type="transmembrane region" description="Helical" evidence="6">
    <location>
        <begin position="112"/>
        <end position="130"/>
    </location>
</feature>
<accession>A0A398CYU5</accession>
<feature type="transmembrane region" description="Helical" evidence="6">
    <location>
        <begin position="85"/>
        <end position="105"/>
    </location>
</feature>
<evidence type="ECO:0000256" key="4">
    <source>
        <dbReference type="ARBA" id="ARBA00022989"/>
    </source>
</evidence>
<comment type="subcellular location">
    <subcellularLocation>
        <location evidence="1">Cell membrane</location>
        <topology evidence="1">Multi-pass membrane protein</topology>
    </subcellularLocation>
</comment>